<accession>A0A9Q3DYQ5</accession>
<comment type="caution">
    <text evidence="2">The sequence shown here is derived from an EMBL/GenBank/DDBJ whole genome shotgun (WGS) entry which is preliminary data.</text>
</comment>
<feature type="compositionally biased region" description="Low complexity" evidence="1">
    <location>
        <begin position="417"/>
        <end position="431"/>
    </location>
</feature>
<dbReference type="Proteomes" id="UP000765509">
    <property type="component" value="Unassembled WGS sequence"/>
</dbReference>
<dbReference type="Pfam" id="PF09174">
    <property type="entry name" value="Maf1"/>
    <property type="match status" value="1"/>
</dbReference>
<dbReference type="PANTHER" id="PTHR22504:SF0">
    <property type="entry name" value="REPRESSOR OF RNA POLYMERASE III TRANSCRIPTION MAF1 HOMOLOG"/>
    <property type="match status" value="1"/>
</dbReference>
<dbReference type="GO" id="GO:0005634">
    <property type="term" value="C:nucleus"/>
    <property type="evidence" value="ECO:0007669"/>
    <property type="project" value="TreeGrafter"/>
</dbReference>
<evidence type="ECO:0000256" key="1">
    <source>
        <dbReference type="SAM" id="MobiDB-lite"/>
    </source>
</evidence>
<keyword evidence="3" id="KW-1185">Reference proteome</keyword>
<feature type="region of interest" description="Disordered" evidence="1">
    <location>
        <begin position="399"/>
        <end position="431"/>
    </location>
</feature>
<evidence type="ECO:0000313" key="2">
    <source>
        <dbReference type="EMBL" id="MBW0510607.1"/>
    </source>
</evidence>
<dbReference type="InterPro" id="IPR038564">
    <property type="entry name" value="Maf1_sf"/>
</dbReference>
<evidence type="ECO:0000313" key="3">
    <source>
        <dbReference type="Proteomes" id="UP000765509"/>
    </source>
</evidence>
<reference evidence="2" key="1">
    <citation type="submission" date="2021-03" db="EMBL/GenBank/DDBJ databases">
        <title>Draft genome sequence of rust myrtle Austropuccinia psidii MF-1, a brazilian biotype.</title>
        <authorList>
            <person name="Quecine M.C."/>
            <person name="Pachon D.M.R."/>
            <person name="Bonatelli M.L."/>
            <person name="Correr F.H."/>
            <person name="Franceschini L.M."/>
            <person name="Leite T.F."/>
            <person name="Margarido G.R.A."/>
            <person name="Almeida C.A."/>
            <person name="Ferrarezi J.A."/>
            <person name="Labate C.A."/>
        </authorList>
    </citation>
    <scope>NUCLEOTIDE SEQUENCE</scope>
    <source>
        <strain evidence="2">MF-1</strain>
    </source>
</reference>
<dbReference type="OrthoDB" id="277029at2759"/>
<proteinExistence type="predicted"/>
<dbReference type="EMBL" id="AVOT02021655">
    <property type="protein sequence ID" value="MBW0510607.1"/>
    <property type="molecule type" value="Genomic_DNA"/>
</dbReference>
<dbReference type="Gene3D" id="3.40.1000.50">
    <property type="entry name" value="Repressor of RNA polymerase III transcription Maf1"/>
    <property type="match status" value="1"/>
</dbReference>
<dbReference type="PANTHER" id="PTHR22504">
    <property type="entry name" value="REPRESSOR OF RNA POLYMERASE III TRANSCRIPTION MAF1"/>
    <property type="match status" value="1"/>
</dbReference>
<dbReference type="GO" id="GO:0016480">
    <property type="term" value="P:negative regulation of transcription by RNA polymerase III"/>
    <property type="evidence" value="ECO:0007669"/>
    <property type="project" value="InterPro"/>
</dbReference>
<dbReference type="GO" id="GO:0000994">
    <property type="term" value="F:RNA polymerase III core binding"/>
    <property type="evidence" value="ECO:0007669"/>
    <property type="project" value="TreeGrafter"/>
</dbReference>
<dbReference type="InterPro" id="IPR015257">
    <property type="entry name" value="Maf1"/>
</dbReference>
<gene>
    <name evidence="2" type="ORF">O181_050322</name>
</gene>
<dbReference type="AlphaFoldDB" id="A0A9Q3DYQ5"/>
<protein>
    <submittedName>
        <fullName evidence="2">Uncharacterized protein</fullName>
    </submittedName>
</protein>
<sequence>MKFLEIPQLSLLASSLSNSSNSIRLITRIEAYSCKSISSERKLIKSLDENFTSNLINSSNSFNPSSINQSTSSNFHQNHLNSIFGRLDQKDSRKTFWLLISTLNCAYPDYNFTRVKLEDFIRLDHPASVLSNLSEAFQSIHSNQNLNTYSLGSLSLSPSTLTSNSTSTSSDSNFNPNSSHLTKNHSNLDSLINNINPTIWTVLDPIIDLNHCQVYSYSPDIDSDPHAVDSDNEDEIQSVASSIFGLNHQPNSIINSDDFILEIDDLNPSYHHQNHLNSHSISKNLSSSSSNQSSNLISSTSSLSIQSNLNWEEDSISSLLSSSHYFFYNKKMKRILFISTWARKLSSNSISFNHQSNQPFHLNDNLSFKSKLNHHHHTTNHHKRPSFNHQLHSDQFINSISTTNPSSRPLKKKKKTQNLTTPKPTLSSSNF</sequence>
<name>A0A9Q3DYQ5_9BASI</name>
<organism evidence="2 3">
    <name type="scientific">Austropuccinia psidii MF-1</name>
    <dbReference type="NCBI Taxonomy" id="1389203"/>
    <lineage>
        <taxon>Eukaryota</taxon>
        <taxon>Fungi</taxon>
        <taxon>Dikarya</taxon>
        <taxon>Basidiomycota</taxon>
        <taxon>Pucciniomycotina</taxon>
        <taxon>Pucciniomycetes</taxon>
        <taxon>Pucciniales</taxon>
        <taxon>Sphaerophragmiaceae</taxon>
        <taxon>Austropuccinia</taxon>
    </lineage>
</organism>